<evidence type="ECO:0000256" key="2">
    <source>
        <dbReference type="ARBA" id="ARBA00022448"/>
    </source>
</evidence>
<keyword evidence="8" id="KW-0406">Ion transport</keyword>
<dbReference type="PANTHER" id="PTHR32552">
    <property type="entry name" value="FERRICHROME IRON RECEPTOR-RELATED"/>
    <property type="match status" value="1"/>
</dbReference>
<keyword evidence="3 12" id="KW-1134">Transmembrane beta strand</keyword>
<evidence type="ECO:0000256" key="4">
    <source>
        <dbReference type="ARBA" id="ARBA00022496"/>
    </source>
</evidence>
<dbReference type="Pfam" id="PF00593">
    <property type="entry name" value="TonB_dep_Rec_b-barrel"/>
    <property type="match status" value="1"/>
</dbReference>
<evidence type="ECO:0000256" key="3">
    <source>
        <dbReference type="ARBA" id="ARBA00022452"/>
    </source>
</evidence>
<evidence type="ECO:0000256" key="5">
    <source>
        <dbReference type="ARBA" id="ARBA00022692"/>
    </source>
</evidence>
<evidence type="ECO:0000256" key="6">
    <source>
        <dbReference type="ARBA" id="ARBA00022729"/>
    </source>
</evidence>
<dbReference type="InterPro" id="IPR036942">
    <property type="entry name" value="Beta-barrel_TonB_sf"/>
</dbReference>
<keyword evidence="9 13" id="KW-0798">TonB box</keyword>
<dbReference type="InterPro" id="IPR037066">
    <property type="entry name" value="Plug_dom_sf"/>
</dbReference>
<feature type="domain" description="TonB-dependent receptor plug" evidence="16">
    <location>
        <begin position="53"/>
        <end position="152"/>
    </location>
</feature>
<dbReference type="Pfam" id="PF07715">
    <property type="entry name" value="Plug"/>
    <property type="match status" value="1"/>
</dbReference>
<sequence length="696" mass="78242">MKKTLFSLLFILITPSVLLAQVTTENDSITRLNEVIVIDTLTAKNAIGIVPSQIIGETTFSNYSPVDFISSLNQVSGLYALSGALNTNRITIRGVGSRTLYGTDKLRLYYNNIPITNGTGSSTIEAFDLENLTSVEVIKGPKGTGFGTNLGGAIILNTKQLSDQPTKFTNNTTIGSYGLFKNNLGFTHAEDNFYMTFQYGHMEVDGYRENNRFERDGYLLNTIFKLSKKSELGLLVNHIDYSAQIASSISQEDFNEDPTQAAFTWRASQGYEDNNYSLIGLSHTYYASPNLKNTTSLFYTYLDHYEPAPFNILDEFTNGYGVRTLFSGNLDISKNALFYTLGGELYKDEYNWQTFQNLYQENEGNGSLQGDQQSKNKEFRNQINIFATASYSITSKLTTQLGLNINKTQYDFRDLFNTGELNTSANRNFKALLLPSIDVNYAFTPTYQLYGNISRGFSNPSLEETLTPDGIINSDIVQETGTNYELGIEHKSEDDRNRFEIAFYLMPINNLLVAKRVGDNQYIGRNAGKTKHQGIDLDWSYRFNVTNKITISPFISYTYSNHKFLVFIDEEANEDYSDNALTGVPKNKINSGIQTNFGNGLFFNITHQYVDEIPLTDANTLYSDSFNLLNLKVGYKNQISEQLRIGLDFGINNLTDTKYAQSVLINANGFGGNAPRYFYPGNNINYYGGLKLNYTL</sequence>
<evidence type="ECO:0000256" key="10">
    <source>
        <dbReference type="ARBA" id="ARBA00023136"/>
    </source>
</evidence>
<dbReference type="RefSeq" id="WP_074670404.1">
    <property type="nucleotide sequence ID" value="NZ_FNTB01000001.1"/>
</dbReference>
<dbReference type="InterPro" id="IPR039426">
    <property type="entry name" value="TonB-dep_rcpt-like"/>
</dbReference>
<keyword evidence="10 12" id="KW-0472">Membrane</keyword>
<keyword evidence="2 12" id="KW-0813">Transport</keyword>
<dbReference type="GO" id="GO:0009279">
    <property type="term" value="C:cell outer membrane"/>
    <property type="evidence" value="ECO:0007669"/>
    <property type="project" value="UniProtKB-SubCell"/>
</dbReference>
<accession>A0A1H4KEF3</accession>
<keyword evidence="6 14" id="KW-0732">Signal</keyword>
<keyword evidence="11 12" id="KW-0998">Cell outer membrane</keyword>
<evidence type="ECO:0000256" key="7">
    <source>
        <dbReference type="ARBA" id="ARBA00023004"/>
    </source>
</evidence>
<dbReference type="Gene3D" id="2.170.130.10">
    <property type="entry name" value="TonB-dependent receptor, plug domain"/>
    <property type="match status" value="1"/>
</dbReference>
<evidence type="ECO:0000313" key="17">
    <source>
        <dbReference type="EMBL" id="SEB56495.1"/>
    </source>
</evidence>
<dbReference type="EMBL" id="FNTB01000001">
    <property type="protein sequence ID" value="SEB56495.1"/>
    <property type="molecule type" value="Genomic_DNA"/>
</dbReference>
<evidence type="ECO:0000256" key="11">
    <source>
        <dbReference type="ARBA" id="ARBA00023237"/>
    </source>
</evidence>
<dbReference type="SUPFAM" id="SSF56935">
    <property type="entry name" value="Porins"/>
    <property type="match status" value="1"/>
</dbReference>
<name>A0A1H4KEF3_9FLAO</name>
<keyword evidence="7" id="KW-0408">Iron</keyword>
<dbReference type="InterPro" id="IPR000531">
    <property type="entry name" value="Beta-barrel_TonB"/>
</dbReference>
<feature type="chain" id="PRO_5010364135" evidence="14">
    <location>
        <begin position="21"/>
        <end position="696"/>
    </location>
</feature>
<dbReference type="InterPro" id="IPR012910">
    <property type="entry name" value="Plug_dom"/>
</dbReference>
<evidence type="ECO:0000256" key="8">
    <source>
        <dbReference type="ARBA" id="ARBA00023065"/>
    </source>
</evidence>
<evidence type="ECO:0000313" key="18">
    <source>
        <dbReference type="Proteomes" id="UP000183038"/>
    </source>
</evidence>
<evidence type="ECO:0000256" key="14">
    <source>
        <dbReference type="SAM" id="SignalP"/>
    </source>
</evidence>
<comment type="similarity">
    <text evidence="12 13">Belongs to the TonB-dependent receptor family.</text>
</comment>
<dbReference type="OrthoDB" id="9782587at2"/>
<keyword evidence="5 12" id="KW-0812">Transmembrane</keyword>
<dbReference type="Gene3D" id="2.40.170.20">
    <property type="entry name" value="TonB-dependent receptor, beta-barrel domain"/>
    <property type="match status" value="1"/>
</dbReference>
<dbReference type="PANTHER" id="PTHR32552:SF68">
    <property type="entry name" value="FERRICHROME OUTER MEMBRANE TRANSPORTER_PHAGE RECEPTOR"/>
    <property type="match status" value="1"/>
</dbReference>
<evidence type="ECO:0000256" key="1">
    <source>
        <dbReference type="ARBA" id="ARBA00004571"/>
    </source>
</evidence>
<feature type="signal peptide" evidence="14">
    <location>
        <begin position="1"/>
        <end position="20"/>
    </location>
</feature>
<evidence type="ECO:0000256" key="9">
    <source>
        <dbReference type="ARBA" id="ARBA00023077"/>
    </source>
</evidence>
<comment type="subcellular location">
    <subcellularLocation>
        <location evidence="1 12">Cell outer membrane</location>
        <topology evidence="1 12">Multi-pass membrane protein</topology>
    </subcellularLocation>
</comment>
<dbReference type="AlphaFoldDB" id="A0A1H4KEF3"/>
<keyword evidence="4" id="KW-0410">Iron transport</keyword>
<proteinExistence type="inferred from homology"/>
<evidence type="ECO:0000256" key="13">
    <source>
        <dbReference type="RuleBase" id="RU003357"/>
    </source>
</evidence>
<evidence type="ECO:0000259" key="15">
    <source>
        <dbReference type="Pfam" id="PF00593"/>
    </source>
</evidence>
<protein>
    <submittedName>
        <fullName evidence="17">Iron complex outermembrane recepter protein</fullName>
    </submittedName>
</protein>
<dbReference type="GO" id="GO:0015344">
    <property type="term" value="F:siderophore uptake transmembrane transporter activity"/>
    <property type="evidence" value="ECO:0007669"/>
    <property type="project" value="TreeGrafter"/>
</dbReference>
<dbReference type="Proteomes" id="UP000183038">
    <property type="component" value="Unassembled WGS sequence"/>
</dbReference>
<evidence type="ECO:0000259" key="16">
    <source>
        <dbReference type="Pfam" id="PF07715"/>
    </source>
</evidence>
<dbReference type="PROSITE" id="PS52016">
    <property type="entry name" value="TONB_DEPENDENT_REC_3"/>
    <property type="match status" value="1"/>
</dbReference>
<evidence type="ECO:0000256" key="12">
    <source>
        <dbReference type="PROSITE-ProRule" id="PRU01360"/>
    </source>
</evidence>
<organism evidence="17 18">
    <name type="scientific">Maribacter dokdonensis</name>
    <dbReference type="NCBI Taxonomy" id="320912"/>
    <lineage>
        <taxon>Bacteria</taxon>
        <taxon>Pseudomonadati</taxon>
        <taxon>Bacteroidota</taxon>
        <taxon>Flavobacteriia</taxon>
        <taxon>Flavobacteriales</taxon>
        <taxon>Flavobacteriaceae</taxon>
        <taxon>Maribacter</taxon>
    </lineage>
</organism>
<gene>
    <name evidence="17" type="ORF">SAMN05192540_0883</name>
</gene>
<reference evidence="17 18" key="1">
    <citation type="submission" date="2016-10" db="EMBL/GenBank/DDBJ databases">
        <authorList>
            <person name="de Groot N.N."/>
        </authorList>
    </citation>
    <scope>NUCLEOTIDE SEQUENCE [LARGE SCALE GENOMIC DNA]</scope>
    <source>
        <strain evidence="17 18">MAR_2009_71</strain>
    </source>
</reference>
<feature type="domain" description="TonB-dependent receptor-like beta-barrel" evidence="15">
    <location>
        <begin position="256"/>
        <end position="654"/>
    </location>
</feature>